<feature type="domain" description="Peptidase S33 tripeptidyl aminopeptidase-like C-terminal" evidence="6">
    <location>
        <begin position="426"/>
        <end position="527"/>
    </location>
</feature>
<sequence>MRRRVLDPTPHSGRRPVPGPRSRRGLRAVAAVVALLLVGACTTGGPTPVAPTVSASATEAPAADLAGYYGQRLTWSGCSSFECAKLRVPVDYADPASGDIELALLRVRASDQGKRLGSLVVNPGGPGGSGVDYAAAADRIVGQSVRRYFDVVGFDPRGVGRSAPIDCLDDSQMDTFLSTDPTPDDAAEQQQLLGEAKRMANGCEQKNPTLLPHVSTVDAAKDMDVLRAALGDAQLNYLGKSYGTFLGSTYADLFPKRVGRFVLDGVVPPDLTSAEMGEGQARGFELATRAYVRSCIDDGDCLLGDTVDGGMQWIRDFLARVDRDPLPTGDTAVPELNEAWASLGLGQALYDEGSWGILTDALREASNGNGAGLMALADQYADRDPGGRYTGNLLEVIYAVNCLDRPDSPDLAAYEGYAEEFAKSAPTWGPMLAWGALPCGEWPVTGGTPPHEIHAEGSNTIVVVGTTRDPATIYEWSKRLRDQLADATLLTRDGDGHTAYMRGNSCIDDAIDAYYVQGTAPEDGTTC</sequence>
<dbReference type="InterPro" id="IPR013595">
    <property type="entry name" value="Pept_S33_TAP-like_C"/>
</dbReference>
<dbReference type="EMBL" id="JACHVT010000003">
    <property type="protein sequence ID" value="MBB2986253.1"/>
    <property type="molecule type" value="Genomic_DNA"/>
</dbReference>
<dbReference type="Gene3D" id="3.40.50.1820">
    <property type="entry name" value="alpha/beta hydrolase"/>
    <property type="match status" value="1"/>
</dbReference>
<evidence type="ECO:0000313" key="7">
    <source>
        <dbReference type="EMBL" id="MBB2986253.1"/>
    </source>
</evidence>
<dbReference type="GO" id="GO:0016787">
    <property type="term" value="F:hydrolase activity"/>
    <property type="evidence" value="ECO:0007669"/>
    <property type="project" value="UniProtKB-KW"/>
</dbReference>
<protein>
    <submittedName>
        <fullName evidence="7">Pimeloyl-ACP methyl ester carboxylesterase</fullName>
    </submittedName>
</protein>
<organism evidence="7 8">
    <name type="scientific">Terracoccus luteus</name>
    <dbReference type="NCBI Taxonomy" id="53356"/>
    <lineage>
        <taxon>Bacteria</taxon>
        <taxon>Bacillati</taxon>
        <taxon>Actinomycetota</taxon>
        <taxon>Actinomycetes</taxon>
        <taxon>Micrococcales</taxon>
        <taxon>Intrasporangiaceae</taxon>
        <taxon>Terracoccus</taxon>
    </lineage>
</organism>
<feature type="domain" description="AB hydrolase-1" evidence="5">
    <location>
        <begin position="119"/>
        <end position="301"/>
    </location>
</feature>
<accession>A0A839PT69</accession>
<comment type="caution">
    <text evidence="7">The sequence shown here is derived from an EMBL/GenBank/DDBJ whole genome shotgun (WGS) entry which is preliminary data.</text>
</comment>
<dbReference type="Pfam" id="PF08386">
    <property type="entry name" value="Abhydrolase_4"/>
    <property type="match status" value="1"/>
</dbReference>
<keyword evidence="2" id="KW-0732">Signal</keyword>
<evidence type="ECO:0000256" key="1">
    <source>
        <dbReference type="ARBA" id="ARBA00010088"/>
    </source>
</evidence>
<name>A0A839PT69_9MICO</name>
<feature type="region of interest" description="Disordered" evidence="4">
    <location>
        <begin position="1"/>
        <end position="23"/>
    </location>
</feature>
<keyword evidence="3" id="KW-0378">Hydrolase</keyword>
<dbReference type="InterPro" id="IPR000073">
    <property type="entry name" value="AB_hydrolase_1"/>
</dbReference>
<dbReference type="AlphaFoldDB" id="A0A839PT69"/>
<dbReference type="SUPFAM" id="SSF53474">
    <property type="entry name" value="alpha/beta-Hydrolases"/>
    <property type="match status" value="1"/>
</dbReference>
<comment type="similarity">
    <text evidence="1">Belongs to the peptidase S33 family.</text>
</comment>
<reference evidence="7 8" key="1">
    <citation type="submission" date="2020-08" db="EMBL/GenBank/DDBJ databases">
        <title>Genomic Encyclopedia of Type Strains, Phase IV (KMG-V): Genome sequencing to study the core and pangenomes of soil and plant-associated prokaryotes.</title>
        <authorList>
            <person name="Whitman W."/>
        </authorList>
    </citation>
    <scope>NUCLEOTIDE SEQUENCE [LARGE SCALE GENOMIC DNA]</scope>
    <source>
        <strain evidence="7 8">B3ACCR2</strain>
    </source>
</reference>
<dbReference type="InterPro" id="IPR051601">
    <property type="entry name" value="Serine_prot/Carboxylest_S33"/>
</dbReference>
<evidence type="ECO:0000313" key="8">
    <source>
        <dbReference type="Proteomes" id="UP000590811"/>
    </source>
</evidence>
<evidence type="ECO:0000256" key="2">
    <source>
        <dbReference type="ARBA" id="ARBA00022729"/>
    </source>
</evidence>
<evidence type="ECO:0000259" key="6">
    <source>
        <dbReference type="Pfam" id="PF08386"/>
    </source>
</evidence>
<evidence type="ECO:0000256" key="3">
    <source>
        <dbReference type="ARBA" id="ARBA00022801"/>
    </source>
</evidence>
<dbReference type="InterPro" id="IPR029058">
    <property type="entry name" value="AB_hydrolase_fold"/>
</dbReference>
<evidence type="ECO:0000259" key="5">
    <source>
        <dbReference type="Pfam" id="PF00561"/>
    </source>
</evidence>
<gene>
    <name evidence="7" type="ORF">FHW14_001407</name>
</gene>
<dbReference type="PANTHER" id="PTHR43248:SF29">
    <property type="entry name" value="TRIPEPTIDYL AMINOPEPTIDASE"/>
    <property type="match status" value="1"/>
</dbReference>
<dbReference type="Pfam" id="PF00561">
    <property type="entry name" value="Abhydrolase_1"/>
    <property type="match status" value="1"/>
</dbReference>
<dbReference type="RefSeq" id="WP_184509302.1">
    <property type="nucleotide sequence ID" value="NZ_JACHVT010000003.1"/>
</dbReference>
<dbReference type="Proteomes" id="UP000590811">
    <property type="component" value="Unassembled WGS sequence"/>
</dbReference>
<evidence type="ECO:0000256" key="4">
    <source>
        <dbReference type="SAM" id="MobiDB-lite"/>
    </source>
</evidence>
<proteinExistence type="inferred from homology"/>
<dbReference type="PANTHER" id="PTHR43248">
    <property type="entry name" value="2-SUCCINYL-6-HYDROXY-2,4-CYCLOHEXADIENE-1-CARBOXYLATE SYNTHASE"/>
    <property type="match status" value="1"/>
</dbReference>